<evidence type="ECO:0000313" key="2">
    <source>
        <dbReference type="EnsemblPlants" id="OB11G14730.1"/>
    </source>
</evidence>
<organism evidence="2">
    <name type="scientific">Oryza brachyantha</name>
    <name type="common">malo sina</name>
    <dbReference type="NCBI Taxonomy" id="4533"/>
    <lineage>
        <taxon>Eukaryota</taxon>
        <taxon>Viridiplantae</taxon>
        <taxon>Streptophyta</taxon>
        <taxon>Embryophyta</taxon>
        <taxon>Tracheophyta</taxon>
        <taxon>Spermatophyta</taxon>
        <taxon>Magnoliopsida</taxon>
        <taxon>Liliopsida</taxon>
        <taxon>Poales</taxon>
        <taxon>Poaceae</taxon>
        <taxon>BOP clade</taxon>
        <taxon>Oryzoideae</taxon>
        <taxon>Oryzeae</taxon>
        <taxon>Oryzinae</taxon>
        <taxon>Oryza</taxon>
    </lineage>
</organism>
<accession>J3N6N7</accession>
<dbReference type="STRING" id="4533.J3N6N7"/>
<sequence>MVPSGQRRQEFSFQGSSPSSMAAAGGAEFERIGVRMRSPLGNPMALREGEEESRWLQASQIGSPESGSGTPSPQFWGREMLDLVRGLPESAYELSLRDIVESPPAPPPPPPPHPLPPPPPTPPPTTTATTEAKIAAAAAGAMDDEANKKQSKKQGKSTTTTTKTKTRKQRTRSRSLDRSASLDTGLLIKLFLPLSVGGGKKKVSPKPPASGKKKTATKKKQQQEAQQEEEWWNKGEFSEAGSSSRTSSTNSTNSSSSGGGGHGSSGGNGHGGSNPKALTNRSRSRKRIGCYGFFKANKSKNGGTED</sequence>
<feature type="compositionally biased region" description="Basic residues" evidence="1">
    <location>
        <begin position="164"/>
        <end position="173"/>
    </location>
</feature>
<dbReference type="GeneID" id="107305261"/>
<feature type="region of interest" description="Disordered" evidence="1">
    <location>
        <begin position="40"/>
        <end position="77"/>
    </location>
</feature>
<dbReference type="KEGG" id="obr:107305261"/>
<feature type="compositionally biased region" description="Gly residues" evidence="1">
    <location>
        <begin position="257"/>
        <end position="272"/>
    </location>
</feature>
<dbReference type="OMA" id="DWWKKSL"/>
<feature type="region of interest" description="Disordered" evidence="1">
    <location>
        <begin position="1"/>
        <end position="26"/>
    </location>
</feature>
<feature type="compositionally biased region" description="Low complexity" evidence="1">
    <location>
        <begin position="15"/>
        <end position="26"/>
    </location>
</feature>
<feature type="compositionally biased region" description="Basic residues" evidence="1">
    <location>
        <begin position="211"/>
        <end position="220"/>
    </location>
</feature>
<feature type="compositionally biased region" description="Low complexity" evidence="1">
    <location>
        <begin position="62"/>
        <end position="73"/>
    </location>
</feature>
<dbReference type="eggNOG" id="ENOG502RZJH">
    <property type="taxonomic scope" value="Eukaryota"/>
</dbReference>
<dbReference type="PANTHER" id="PTHR34193">
    <property type="entry name" value="OS11G0199801 PROTEIN"/>
    <property type="match status" value="1"/>
</dbReference>
<protein>
    <submittedName>
        <fullName evidence="2">Uncharacterized protein</fullName>
    </submittedName>
</protein>
<dbReference type="Gramene" id="OB11G14730.1">
    <property type="protein sequence ID" value="OB11G14730.1"/>
    <property type="gene ID" value="OB11G14730"/>
</dbReference>
<evidence type="ECO:0000313" key="3">
    <source>
        <dbReference type="Proteomes" id="UP000006038"/>
    </source>
</evidence>
<keyword evidence="3" id="KW-1185">Reference proteome</keyword>
<proteinExistence type="predicted"/>
<dbReference type="PANTHER" id="PTHR34193:SF18">
    <property type="entry name" value="OS11G0199801 PROTEIN"/>
    <property type="match status" value="1"/>
</dbReference>
<reference evidence="2" key="2">
    <citation type="submission" date="2013-04" db="UniProtKB">
        <authorList>
            <consortium name="EnsemblPlants"/>
        </authorList>
    </citation>
    <scope>IDENTIFICATION</scope>
</reference>
<evidence type="ECO:0000256" key="1">
    <source>
        <dbReference type="SAM" id="MobiDB-lite"/>
    </source>
</evidence>
<feature type="compositionally biased region" description="Low complexity" evidence="1">
    <location>
        <begin position="241"/>
        <end position="256"/>
    </location>
</feature>
<dbReference type="Proteomes" id="UP000006038">
    <property type="component" value="Chromosome 11"/>
</dbReference>
<name>J3N6N7_ORYBR</name>
<dbReference type="AlphaFoldDB" id="J3N6N7"/>
<reference evidence="2" key="1">
    <citation type="journal article" date="2013" name="Nat. Commun.">
        <title>Whole-genome sequencing of Oryza brachyantha reveals mechanisms underlying Oryza genome evolution.</title>
        <authorList>
            <person name="Chen J."/>
            <person name="Huang Q."/>
            <person name="Gao D."/>
            <person name="Wang J."/>
            <person name="Lang Y."/>
            <person name="Liu T."/>
            <person name="Li B."/>
            <person name="Bai Z."/>
            <person name="Luis Goicoechea J."/>
            <person name="Liang C."/>
            <person name="Chen C."/>
            <person name="Zhang W."/>
            <person name="Sun S."/>
            <person name="Liao Y."/>
            <person name="Zhang X."/>
            <person name="Yang L."/>
            <person name="Song C."/>
            <person name="Wang M."/>
            <person name="Shi J."/>
            <person name="Liu G."/>
            <person name="Liu J."/>
            <person name="Zhou H."/>
            <person name="Zhou W."/>
            <person name="Yu Q."/>
            <person name="An N."/>
            <person name="Chen Y."/>
            <person name="Cai Q."/>
            <person name="Wang B."/>
            <person name="Liu B."/>
            <person name="Min J."/>
            <person name="Huang Y."/>
            <person name="Wu H."/>
            <person name="Li Z."/>
            <person name="Zhang Y."/>
            <person name="Yin Y."/>
            <person name="Song W."/>
            <person name="Jiang J."/>
            <person name="Jackson S.A."/>
            <person name="Wing R.A."/>
            <person name="Wang J."/>
            <person name="Chen M."/>
        </authorList>
    </citation>
    <scope>NUCLEOTIDE SEQUENCE [LARGE SCALE GENOMIC DNA]</scope>
    <source>
        <strain evidence="2">cv. IRGC 101232</strain>
    </source>
</reference>
<feature type="compositionally biased region" description="Pro residues" evidence="1">
    <location>
        <begin position="103"/>
        <end position="125"/>
    </location>
</feature>
<dbReference type="HOGENOM" id="CLU_944490_0_0_1"/>
<dbReference type="OrthoDB" id="776574at2759"/>
<feature type="region of interest" description="Disordered" evidence="1">
    <location>
        <begin position="94"/>
        <end position="306"/>
    </location>
</feature>
<dbReference type="EnsemblPlants" id="OB11G14730.1">
    <property type="protein sequence ID" value="OB11G14730.1"/>
    <property type="gene ID" value="OB11G14730"/>
</dbReference>
<feature type="compositionally biased region" description="Low complexity" evidence="1">
    <location>
        <begin position="126"/>
        <end position="141"/>
    </location>
</feature>